<evidence type="ECO:0000313" key="2">
    <source>
        <dbReference type="Proteomes" id="UP000216001"/>
    </source>
</evidence>
<dbReference type="Proteomes" id="UP000216001">
    <property type="component" value="Unassembled WGS sequence"/>
</dbReference>
<name>A0A264VNL8_PRORE</name>
<organism evidence="1 2">
    <name type="scientific">Providencia rettgeri</name>
    <dbReference type="NCBI Taxonomy" id="587"/>
    <lineage>
        <taxon>Bacteria</taxon>
        <taxon>Pseudomonadati</taxon>
        <taxon>Pseudomonadota</taxon>
        <taxon>Gammaproteobacteria</taxon>
        <taxon>Enterobacterales</taxon>
        <taxon>Morganellaceae</taxon>
        <taxon>Providencia</taxon>
    </lineage>
</organism>
<dbReference type="RefSeq" id="WP_094962637.1">
    <property type="nucleotide sequence ID" value="NZ_NOWC01000029.1"/>
</dbReference>
<proteinExistence type="predicted"/>
<dbReference type="EMBL" id="NOWC01000029">
    <property type="protein sequence ID" value="OZS72903.1"/>
    <property type="molecule type" value="Genomic_DNA"/>
</dbReference>
<gene>
    <name evidence="1" type="ORF">CHI95_19685</name>
</gene>
<evidence type="ECO:0000313" key="1">
    <source>
        <dbReference type="EMBL" id="OZS72903.1"/>
    </source>
</evidence>
<reference evidence="1 2" key="1">
    <citation type="submission" date="2017-07" db="EMBL/GenBank/DDBJ databases">
        <title>blaIMP-27 on transferable plasmids in Proteus mirabilis and Providencia rettgeri.</title>
        <authorList>
            <person name="Potter R."/>
        </authorList>
    </citation>
    <scope>NUCLEOTIDE SEQUENCE [LARGE SCALE GENOMIC DNA]</scope>
    <source>
        <strain evidence="1 2">PR1</strain>
    </source>
</reference>
<protein>
    <submittedName>
        <fullName evidence="1">Uncharacterized protein</fullName>
    </submittedName>
</protein>
<accession>A0A264VNL8</accession>
<comment type="caution">
    <text evidence="1">The sequence shown here is derived from an EMBL/GenBank/DDBJ whole genome shotgun (WGS) entry which is preliminary data.</text>
</comment>
<dbReference type="AlphaFoldDB" id="A0A264VNL8"/>
<sequence length="192" mass="20459">MQKENAVSKLKEAIELALPIYHAGGTTRAWASTATPMLVADALAELEAKAERYNAILTEAIDSLKKSEAEVAELKKARDNAATVPFMWGLMTADGGPFFDECCVGEEAVVQEVATTYNSMADVADHITPVKLFLGQSIPGLCAPKQGLTLLSAGAGKMASPVHQFTAEEHQEALPFNAAESDNSAEDLDYDV</sequence>